<dbReference type="Pfam" id="PF00072">
    <property type="entry name" value="Response_reg"/>
    <property type="match status" value="1"/>
</dbReference>
<dbReference type="Gene3D" id="3.40.50.2300">
    <property type="match status" value="1"/>
</dbReference>
<dbReference type="GO" id="GO:0000160">
    <property type="term" value="P:phosphorelay signal transduction system"/>
    <property type="evidence" value="ECO:0007669"/>
    <property type="project" value="InterPro"/>
</dbReference>
<dbReference type="AlphaFoldDB" id="A0A562Q2M7"/>
<dbReference type="EMBL" id="VLKY01000013">
    <property type="protein sequence ID" value="TWI50923.1"/>
    <property type="molecule type" value="Genomic_DNA"/>
</dbReference>
<feature type="modified residue" description="4-aspartylphosphate" evidence="2">
    <location>
        <position position="66"/>
    </location>
</feature>
<evidence type="ECO:0000256" key="1">
    <source>
        <dbReference type="ARBA" id="ARBA00022553"/>
    </source>
</evidence>
<evidence type="ECO:0000259" key="3">
    <source>
        <dbReference type="PROSITE" id="PS50110"/>
    </source>
</evidence>
<reference evidence="4 5" key="1">
    <citation type="journal article" date="2015" name="Stand. Genomic Sci.">
        <title>Genomic Encyclopedia of Bacterial and Archaeal Type Strains, Phase III: the genomes of soil and plant-associated and newly described type strains.</title>
        <authorList>
            <person name="Whitman W.B."/>
            <person name="Woyke T."/>
            <person name="Klenk H.P."/>
            <person name="Zhou Y."/>
            <person name="Lilburn T.G."/>
            <person name="Beck B.J."/>
            <person name="De Vos P."/>
            <person name="Vandamme P."/>
            <person name="Eisen J.A."/>
            <person name="Garrity G."/>
            <person name="Hugenholtz P."/>
            <person name="Kyrpides N.C."/>
        </authorList>
    </citation>
    <scope>NUCLEOTIDE SEQUENCE [LARGE SCALE GENOMIC DNA]</scope>
    <source>
        <strain evidence="4 5">CGMCC 1.6858</strain>
    </source>
</reference>
<dbReference type="InterPro" id="IPR011006">
    <property type="entry name" value="CheY-like_superfamily"/>
</dbReference>
<dbReference type="Proteomes" id="UP000316905">
    <property type="component" value="Unassembled WGS sequence"/>
</dbReference>
<keyword evidence="1 2" id="KW-0597">Phosphoprotein</keyword>
<dbReference type="InterPro" id="IPR050595">
    <property type="entry name" value="Bact_response_regulator"/>
</dbReference>
<gene>
    <name evidence="4" type="ORF">IQ22_03622</name>
</gene>
<proteinExistence type="predicted"/>
<dbReference type="SUPFAM" id="SSF52172">
    <property type="entry name" value="CheY-like"/>
    <property type="match status" value="1"/>
</dbReference>
<dbReference type="InterPro" id="IPR001789">
    <property type="entry name" value="Sig_transdc_resp-reg_receiver"/>
</dbReference>
<dbReference type="PROSITE" id="PS50110">
    <property type="entry name" value="RESPONSE_REGULATORY"/>
    <property type="match status" value="1"/>
</dbReference>
<sequence>MSAGHETLAPMGAGETILIVEDEPVVCALVVELPGELGYATLEAADAKEAIPLLESRQRIDLMISDVGLPGMNGRQLAEIARQHRPALKVLFATGYAEGSRAKDYLGPDMYLITKPFAMDALAAKVREMVQGASS</sequence>
<dbReference type="PANTHER" id="PTHR44591:SF21">
    <property type="entry name" value="TWO-COMPONENT RESPONSE REGULATOR"/>
    <property type="match status" value="1"/>
</dbReference>
<keyword evidence="5" id="KW-1185">Reference proteome</keyword>
<evidence type="ECO:0000313" key="5">
    <source>
        <dbReference type="Proteomes" id="UP000316905"/>
    </source>
</evidence>
<comment type="caution">
    <text evidence="4">The sequence shown here is derived from an EMBL/GenBank/DDBJ whole genome shotgun (WGS) entry which is preliminary data.</text>
</comment>
<feature type="domain" description="Response regulatory" evidence="3">
    <location>
        <begin position="16"/>
        <end position="130"/>
    </location>
</feature>
<protein>
    <submittedName>
        <fullName evidence="4">CheY-like chemotaxis protein</fullName>
    </submittedName>
</protein>
<evidence type="ECO:0000256" key="2">
    <source>
        <dbReference type="PROSITE-ProRule" id="PRU00169"/>
    </source>
</evidence>
<dbReference type="PANTHER" id="PTHR44591">
    <property type="entry name" value="STRESS RESPONSE REGULATOR PROTEIN 1"/>
    <property type="match status" value="1"/>
</dbReference>
<dbReference type="SMART" id="SM00448">
    <property type="entry name" value="REC"/>
    <property type="match status" value="1"/>
</dbReference>
<name>A0A562Q2M7_9PSED</name>
<evidence type="ECO:0000313" key="4">
    <source>
        <dbReference type="EMBL" id="TWI50923.1"/>
    </source>
</evidence>
<accession>A0A562Q2M7</accession>
<organism evidence="4 5">
    <name type="scientific">Pseudomonas duriflava</name>
    <dbReference type="NCBI Taxonomy" id="459528"/>
    <lineage>
        <taxon>Bacteria</taxon>
        <taxon>Pseudomonadati</taxon>
        <taxon>Pseudomonadota</taxon>
        <taxon>Gammaproteobacteria</taxon>
        <taxon>Pseudomonadales</taxon>
        <taxon>Pseudomonadaceae</taxon>
        <taxon>Pseudomonas</taxon>
    </lineage>
</organism>